<gene>
    <name evidence="4" type="ORF">CMU_015640</name>
</gene>
<organism evidence="4 5">
    <name type="scientific">Cryptosporidium muris (strain RN66)</name>
    <dbReference type="NCBI Taxonomy" id="441375"/>
    <lineage>
        <taxon>Eukaryota</taxon>
        <taxon>Sar</taxon>
        <taxon>Alveolata</taxon>
        <taxon>Apicomplexa</taxon>
        <taxon>Conoidasida</taxon>
        <taxon>Coccidia</taxon>
        <taxon>Eucoccidiorida</taxon>
        <taxon>Eimeriorina</taxon>
        <taxon>Cryptosporidiidae</taxon>
        <taxon>Cryptosporidium</taxon>
    </lineage>
</organism>
<dbReference type="SUPFAM" id="SSF52151">
    <property type="entry name" value="FabD/lysophospholipase-like"/>
    <property type="match status" value="1"/>
</dbReference>
<keyword evidence="5" id="KW-1185">Reference proteome</keyword>
<evidence type="ECO:0000313" key="4">
    <source>
        <dbReference type="EMBL" id="EEA05817.1"/>
    </source>
</evidence>
<evidence type="ECO:0000256" key="1">
    <source>
        <dbReference type="ARBA" id="ARBA00023098"/>
    </source>
</evidence>
<dbReference type="InterPro" id="IPR016035">
    <property type="entry name" value="Acyl_Trfase/lysoPLipase"/>
</dbReference>
<dbReference type="InterPro" id="IPR002641">
    <property type="entry name" value="PNPLA_dom"/>
</dbReference>
<dbReference type="AlphaFoldDB" id="B6ACG3"/>
<evidence type="ECO:0000256" key="2">
    <source>
        <dbReference type="SAM" id="Phobius"/>
    </source>
</evidence>
<dbReference type="OrthoDB" id="10286640at2759"/>
<name>B6ACG3_CRYMR</name>
<sequence length="759" mass="87734">MLHLNISSSKFKSPRTLCNMKLILNVVYYFLISLRCSLFLTLYYILFFLSVFQVRSVTSWNPILGGKRTNTSGTSNTTRNVKNYIMPTMETLLSFEYIDSIFQKYITNYENNTIDITDARDDKCYILALSAGSNRSCWQAGVIYGLASKYRKEKKKLRWDIVTGVSSGGGNLAYSLISEPGREHIWASNLISIFSSLNSDHIHSCIFPLWRNAGGWLVEIFRSHRLRSICKTFRASSFIYSQLQGRRWRNKKRDLIVTAVSYESFRTYAFSSDLDENTFSQAVAASGTFPIMFKPSKVDGFGTFVDGGLRGYINVEDAIRRCILIGKAKSFDDIIVDVISALDKSPPQLFTNIKEMEDINFISVFGDTLTRLLVPYFPNNVIMNSMKKYPGVTTRFFIPADTNVEVILKGRFYINKKISNNAIKYGIQIGMNATKSIFDEIDLIDEYDHKLYPTPYNEDLSLGTANLLGETDYKIDRKDDLYIRIKDIFMYFNKLRPFLTSWNEVDVNFLHMMLVQSGINQENCEFFLSNIARVKGSTTIRLDESCNIILTGKGIQRNFKKQYCGLQAKSIFCQIDDFLQQFNLAEFESDFVYDDYLETRETINEIWELYKATKYFTEYSSSKIAKKVSKLILSDYYQVRAYYQLAQEVMTKIDPFIKIKKIIQENISYTEFKISDNIKEDKNILEMINSYINDKDLIGNYRSLTSQFSQYAKDIRNISTRIRLDIHKLRVSICEDSPKLCKVINKYLDVAFSSSTNKD</sequence>
<dbReference type="GeneID" id="6995437"/>
<dbReference type="EMBL" id="DS989728">
    <property type="protein sequence ID" value="EEA05817.1"/>
    <property type="molecule type" value="Genomic_DNA"/>
</dbReference>
<feature type="transmembrane region" description="Helical" evidence="2">
    <location>
        <begin position="22"/>
        <end position="46"/>
    </location>
</feature>
<dbReference type="eggNOG" id="ENOG502S0FJ">
    <property type="taxonomic scope" value="Eukaryota"/>
</dbReference>
<keyword evidence="2" id="KW-1133">Transmembrane helix</keyword>
<keyword evidence="1" id="KW-0443">Lipid metabolism</keyword>
<keyword evidence="2" id="KW-0472">Membrane</keyword>
<accession>B6ACG3</accession>
<dbReference type="Gene3D" id="3.40.1090.10">
    <property type="entry name" value="Cytosolic phospholipase A2 catalytic domain"/>
    <property type="match status" value="1"/>
</dbReference>
<dbReference type="VEuPathDB" id="CryptoDB:CMU_015640"/>
<dbReference type="GO" id="GO:0006629">
    <property type="term" value="P:lipid metabolic process"/>
    <property type="evidence" value="ECO:0007669"/>
    <property type="project" value="UniProtKB-KW"/>
</dbReference>
<reference evidence="4" key="1">
    <citation type="submission" date="2008-06" db="EMBL/GenBank/DDBJ databases">
        <authorList>
            <person name="Lorenzi H."/>
            <person name="Inman J."/>
            <person name="Miller J."/>
            <person name="Schobel S."/>
            <person name="Amedeo P."/>
            <person name="Caler E.V."/>
            <person name="da Silva J."/>
        </authorList>
    </citation>
    <scope>NUCLEOTIDE SEQUENCE [LARGE SCALE GENOMIC DNA]</scope>
    <source>
        <strain evidence="4">RN66</strain>
    </source>
</reference>
<proteinExistence type="predicted"/>
<evidence type="ECO:0000259" key="3">
    <source>
        <dbReference type="Pfam" id="PF01734"/>
    </source>
</evidence>
<protein>
    <submittedName>
        <fullName evidence="4">Patatin-like phospholipase family protein</fullName>
    </submittedName>
</protein>
<evidence type="ECO:0000313" key="5">
    <source>
        <dbReference type="Proteomes" id="UP000001460"/>
    </source>
</evidence>
<dbReference type="Proteomes" id="UP000001460">
    <property type="component" value="Unassembled WGS sequence"/>
</dbReference>
<keyword evidence="2" id="KW-0812">Transmembrane</keyword>
<dbReference type="Pfam" id="PF01734">
    <property type="entry name" value="Patatin"/>
    <property type="match status" value="1"/>
</dbReference>
<dbReference type="RefSeq" id="XP_002140166.1">
    <property type="nucleotide sequence ID" value="XM_002140130.1"/>
</dbReference>
<feature type="domain" description="PNPLA" evidence="3">
    <location>
        <begin position="127"/>
        <end position="319"/>
    </location>
</feature>